<comment type="similarity">
    <text evidence="3">Belongs to the gas vesicle GvpF/GvpL family.</text>
</comment>
<name>A0ABU2LTC1_9ACTN</name>
<dbReference type="InterPro" id="IPR009430">
    <property type="entry name" value="GvpL/GvpF"/>
</dbReference>
<evidence type="ECO:0000256" key="1">
    <source>
        <dbReference type="ARBA" id="ARBA00022987"/>
    </source>
</evidence>
<dbReference type="Pfam" id="PF06386">
    <property type="entry name" value="GvpL_GvpF"/>
    <property type="match status" value="1"/>
</dbReference>
<sequence>MTPPPSTVETAVATCVFAVCPGDARPPLDGLPGHRDAVGRVRLVAAGPLAAVVQDLPAADYAEAALRDRLGDRAFVERCATDHHRVVAAVAGSCPVVPLPLATLYQGEERARRAIAGEAPRFLAALDRVAGRAEWGVKVLSTGAARPAEEPAGAPLTGRAYLDRIRGRQQDREERGNAAAEAAERVDAALRPIAAAARRLRPHEPAPGRPHRQLLNATYLVDHDRAAELAAAVAALRAAPDLADRVTVELTGPWAPYSFAGLDEGGER</sequence>
<proteinExistence type="inferred from homology"/>
<dbReference type="RefSeq" id="WP_311600450.1">
    <property type="nucleotide sequence ID" value="NZ_JAVREM010000025.1"/>
</dbReference>
<comment type="subcellular location">
    <subcellularLocation>
        <location evidence="2">Gas vesicle</location>
    </subcellularLocation>
</comment>
<dbReference type="EMBL" id="JAVREM010000025">
    <property type="protein sequence ID" value="MDT0320523.1"/>
    <property type="molecule type" value="Genomic_DNA"/>
</dbReference>
<reference evidence="5" key="1">
    <citation type="submission" date="2023-07" db="EMBL/GenBank/DDBJ databases">
        <title>30 novel species of actinomycetes from the DSMZ collection.</title>
        <authorList>
            <person name="Nouioui I."/>
        </authorList>
    </citation>
    <scope>NUCLEOTIDE SEQUENCE [LARGE SCALE GENOMIC DNA]</scope>
    <source>
        <strain evidence="5">DSM 44918</strain>
    </source>
</reference>
<dbReference type="Proteomes" id="UP001183420">
    <property type="component" value="Unassembled WGS sequence"/>
</dbReference>
<keyword evidence="5" id="KW-1185">Reference proteome</keyword>
<accession>A0ABU2LTC1</accession>
<gene>
    <name evidence="4" type="ORF">RNC47_19490</name>
</gene>
<evidence type="ECO:0000256" key="2">
    <source>
        <dbReference type="ARBA" id="ARBA00035108"/>
    </source>
</evidence>
<evidence type="ECO:0000313" key="5">
    <source>
        <dbReference type="Proteomes" id="UP001183420"/>
    </source>
</evidence>
<evidence type="ECO:0000313" key="4">
    <source>
        <dbReference type="EMBL" id="MDT0320523.1"/>
    </source>
</evidence>
<protein>
    <submittedName>
        <fullName evidence="4">GvpL/GvpF family gas vesicle protein</fullName>
    </submittedName>
</protein>
<evidence type="ECO:0000256" key="3">
    <source>
        <dbReference type="ARBA" id="ARBA00035643"/>
    </source>
</evidence>
<organism evidence="4 5">
    <name type="scientific">Streptomyces millisiae</name>
    <dbReference type="NCBI Taxonomy" id="3075542"/>
    <lineage>
        <taxon>Bacteria</taxon>
        <taxon>Bacillati</taxon>
        <taxon>Actinomycetota</taxon>
        <taxon>Actinomycetes</taxon>
        <taxon>Kitasatosporales</taxon>
        <taxon>Streptomycetaceae</taxon>
        <taxon>Streptomyces</taxon>
    </lineage>
</organism>
<comment type="caution">
    <text evidence="4">The sequence shown here is derived from an EMBL/GenBank/DDBJ whole genome shotgun (WGS) entry which is preliminary data.</text>
</comment>
<keyword evidence="1" id="KW-0304">Gas vesicle</keyword>
<dbReference type="PANTHER" id="PTHR36852">
    <property type="entry name" value="PROTEIN GVPL 2"/>
    <property type="match status" value="1"/>
</dbReference>
<dbReference type="PANTHER" id="PTHR36852:SF1">
    <property type="entry name" value="PROTEIN GVPL 2"/>
    <property type="match status" value="1"/>
</dbReference>